<dbReference type="SUPFAM" id="SSF55008">
    <property type="entry name" value="HMA, heavy metal-associated domain"/>
    <property type="match status" value="1"/>
</dbReference>
<dbReference type="Pfam" id="PF00403">
    <property type="entry name" value="HMA"/>
    <property type="match status" value="1"/>
</dbReference>
<gene>
    <name evidence="3" type="ORF">SAMN05216283_12026</name>
</gene>
<dbReference type="STRING" id="655355.SAMN05216283_12026"/>
<organism evidence="3 4">
    <name type="scientific">Sunxiuqinia elliptica</name>
    <dbReference type="NCBI Taxonomy" id="655355"/>
    <lineage>
        <taxon>Bacteria</taxon>
        <taxon>Pseudomonadati</taxon>
        <taxon>Bacteroidota</taxon>
        <taxon>Bacteroidia</taxon>
        <taxon>Marinilabiliales</taxon>
        <taxon>Prolixibacteraceae</taxon>
        <taxon>Sunxiuqinia</taxon>
    </lineage>
</organism>
<feature type="signal peptide" evidence="1">
    <location>
        <begin position="1"/>
        <end position="21"/>
    </location>
</feature>
<accession>A0A1I2MEG1</accession>
<dbReference type="RefSeq" id="WP_093921764.1">
    <property type="nucleotide sequence ID" value="NZ_FONW01000020.1"/>
</dbReference>
<reference evidence="3 4" key="1">
    <citation type="submission" date="2016-10" db="EMBL/GenBank/DDBJ databases">
        <authorList>
            <person name="de Groot N.N."/>
        </authorList>
    </citation>
    <scope>NUCLEOTIDE SEQUENCE [LARGE SCALE GENOMIC DNA]</scope>
    <source>
        <strain evidence="3 4">CGMCC 1.9156</strain>
    </source>
</reference>
<sequence length="123" mass="13692">MKTKVLMLVIALFMGAGSAMAKDKSEKFKVNGNCGMCEKRIEKAAKSVEGVSLADWDKKSKLISVTFDDQKTDVDKVQLAIAKVGHDTPKHKASDEVYNELPGCCQYDRSEKATKKHDHQHNH</sequence>
<dbReference type="Proteomes" id="UP000198964">
    <property type="component" value="Unassembled WGS sequence"/>
</dbReference>
<name>A0A1I2MEG1_9BACT</name>
<protein>
    <submittedName>
        <fullName evidence="3">Copper chaperone CopZ</fullName>
    </submittedName>
</protein>
<feature type="domain" description="HMA" evidence="2">
    <location>
        <begin position="23"/>
        <end position="89"/>
    </location>
</feature>
<feature type="chain" id="PRO_5011595054" evidence="1">
    <location>
        <begin position="22"/>
        <end position="123"/>
    </location>
</feature>
<dbReference type="GO" id="GO:0046872">
    <property type="term" value="F:metal ion binding"/>
    <property type="evidence" value="ECO:0007669"/>
    <property type="project" value="InterPro"/>
</dbReference>
<dbReference type="CDD" id="cd00371">
    <property type="entry name" value="HMA"/>
    <property type="match status" value="1"/>
</dbReference>
<keyword evidence="1" id="KW-0732">Signal</keyword>
<evidence type="ECO:0000313" key="4">
    <source>
        <dbReference type="Proteomes" id="UP000198964"/>
    </source>
</evidence>
<dbReference type="Gene3D" id="3.30.70.100">
    <property type="match status" value="1"/>
</dbReference>
<evidence type="ECO:0000313" key="3">
    <source>
        <dbReference type="EMBL" id="SFF89885.1"/>
    </source>
</evidence>
<evidence type="ECO:0000256" key="1">
    <source>
        <dbReference type="SAM" id="SignalP"/>
    </source>
</evidence>
<evidence type="ECO:0000259" key="2">
    <source>
        <dbReference type="PROSITE" id="PS50846"/>
    </source>
</evidence>
<dbReference type="AlphaFoldDB" id="A0A1I2MEG1"/>
<proteinExistence type="predicted"/>
<dbReference type="InterPro" id="IPR006121">
    <property type="entry name" value="HMA_dom"/>
</dbReference>
<dbReference type="InterPro" id="IPR036163">
    <property type="entry name" value="HMA_dom_sf"/>
</dbReference>
<dbReference type="PROSITE" id="PS50846">
    <property type="entry name" value="HMA_2"/>
    <property type="match status" value="1"/>
</dbReference>
<keyword evidence="4" id="KW-1185">Reference proteome</keyword>
<dbReference type="EMBL" id="FONW01000020">
    <property type="protein sequence ID" value="SFF89885.1"/>
    <property type="molecule type" value="Genomic_DNA"/>
</dbReference>